<evidence type="ECO:0000256" key="2">
    <source>
        <dbReference type="ARBA" id="ARBA00022980"/>
    </source>
</evidence>
<keyword evidence="9" id="KW-1185">Reference proteome</keyword>
<dbReference type="InterPro" id="IPR000911">
    <property type="entry name" value="Ribosomal_uL11"/>
</dbReference>
<dbReference type="OrthoDB" id="1091498at2759"/>
<dbReference type="FunFam" id="1.10.10.250:FF:000003">
    <property type="entry name" value="Mitochondrial ribosomal protein L11"/>
    <property type="match status" value="1"/>
</dbReference>
<dbReference type="FunFam" id="3.30.1550.10:FF:000004">
    <property type="entry name" value="Mitochondrial 54S ribosomal protein YmL19"/>
    <property type="match status" value="1"/>
</dbReference>
<dbReference type="HAMAP" id="MF_00736">
    <property type="entry name" value="Ribosomal_uL11"/>
    <property type="match status" value="1"/>
</dbReference>
<dbReference type="PANTHER" id="PTHR11661:SF1">
    <property type="entry name" value="LARGE RIBOSOMAL SUBUNIT PROTEIN UL11M"/>
    <property type="match status" value="1"/>
</dbReference>
<dbReference type="SUPFAM" id="SSF46906">
    <property type="entry name" value="Ribosomal protein L11, C-terminal domain"/>
    <property type="match status" value="1"/>
</dbReference>
<evidence type="ECO:0000256" key="1">
    <source>
        <dbReference type="ARBA" id="ARBA00010537"/>
    </source>
</evidence>
<dbReference type="AlphaFoldDB" id="A0A095C0P6"/>
<dbReference type="GO" id="GO:0006412">
    <property type="term" value="P:translation"/>
    <property type="evidence" value="ECO:0007669"/>
    <property type="project" value="InterPro"/>
</dbReference>
<dbReference type="Pfam" id="PF00298">
    <property type="entry name" value="Ribosomal_L11"/>
    <property type="match status" value="1"/>
</dbReference>
<dbReference type="SMART" id="SM00649">
    <property type="entry name" value="RL11"/>
    <property type="match status" value="1"/>
</dbReference>
<evidence type="ECO:0000256" key="5">
    <source>
        <dbReference type="RuleBase" id="RU003978"/>
    </source>
</evidence>
<evidence type="ECO:0000256" key="3">
    <source>
        <dbReference type="ARBA" id="ARBA00023274"/>
    </source>
</evidence>
<accession>A0A095C0P6</accession>
<evidence type="ECO:0000313" key="9">
    <source>
        <dbReference type="Proteomes" id="UP000029445"/>
    </source>
</evidence>
<dbReference type="PANTHER" id="PTHR11661">
    <property type="entry name" value="60S RIBOSOMAL PROTEIN L12"/>
    <property type="match status" value="1"/>
</dbReference>
<dbReference type="KEGG" id="cdeu:CNBG_0095"/>
<dbReference type="InterPro" id="IPR006519">
    <property type="entry name" value="Ribosomal_uL11_bac-typ"/>
</dbReference>
<dbReference type="RefSeq" id="XP_062880263.1">
    <property type="nucleotide sequence ID" value="XM_063024193.1"/>
</dbReference>
<reference evidence="8 9" key="1">
    <citation type="journal article" date="2011" name="MBio">
        <title>Genome variation in Cryptococcus gattii, an emerging pathogen of immunocompetent hosts.</title>
        <authorList>
            <person name="D'Souza C.A."/>
            <person name="Kronstad J.W."/>
            <person name="Taylor G."/>
            <person name="Warren R."/>
            <person name="Yuen M."/>
            <person name="Hu G."/>
            <person name="Jung W.H."/>
            <person name="Sham A."/>
            <person name="Kidd S.E."/>
            <person name="Tangen K."/>
            <person name="Lee N."/>
            <person name="Zeilmaker T."/>
            <person name="Sawkins J."/>
            <person name="McVicker G."/>
            <person name="Shah S."/>
            <person name="Gnerre S."/>
            <person name="Griggs A."/>
            <person name="Zeng Q."/>
            <person name="Bartlett K."/>
            <person name="Li W."/>
            <person name="Wang X."/>
            <person name="Heitman J."/>
            <person name="Stajich J.E."/>
            <person name="Fraser J.A."/>
            <person name="Meyer W."/>
            <person name="Carter D."/>
            <person name="Schein J."/>
            <person name="Krzywinski M."/>
            <person name="Kwon-Chung K.J."/>
            <person name="Varma A."/>
            <person name="Wang J."/>
            <person name="Brunham R."/>
            <person name="Fyfe M."/>
            <person name="Ouellette B.F."/>
            <person name="Siddiqui A."/>
            <person name="Marra M."/>
            <person name="Jones S."/>
            <person name="Holt R."/>
            <person name="Birren B.W."/>
            <person name="Galagan J.E."/>
            <person name="Cuomo C.A."/>
        </authorList>
    </citation>
    <scope>NUCLEOTIDE SEQUENCE [LARGE SCALE GENOMIC DNA]</scope>
    <source>
        <strain evidence="8 9">R265</strain>
    </source>
</reference>
<reference evidence="8 9" key="2">
    <citation type="journal article" date="2018" name="Proc. Natl. Acad. Sci.">
        <title>RNAi is a critical determinant of centromere evolution in closely related fungi.</title>
        <authorList>
            <person name="Yadav V."/>
            <person name="Sun S."/>
            <person name="Billmyre R.B."/>
            <person name="Thimmappa B.C."/>
            <person name="Shea T."/>
            <person name="Lintner R."/>
            <person name="Bakkeren G."/>
            <person name="Cuomo C.A."/>
            <person name="Heitman J."/>
            <person name="Sanyal K."/>
        </authorList>
    </citation>
    <scope>NUCLEOTIDE SEQUENCE [LARGE SCALE GENOMIC DNA]</scope>
    <source>
        <strain evidence="8 9">R265</strain>
    </source>
</reference>
<gene>
    <name evidence="8" type="ORF">CNBG_0095</name>
</gene>
<comment type="similarity">
    <text evidence="1 5">Belongs to the universal ribosomal protein uL11 family.</text>
</comment>
<proteinExistence type="inferred from homology"/>
<evidence type="ECO:0000256" key="4">
    <source>
        <dbReference type="ARBA" id="ARBA00040104"/>
    </source>
</evidence>
<organism evidence="8 9">
    <name type="scientific">Cryptococcus deuterogattii (strain R265)</name>
    <name type="common">Cryptococcus gattii VGII (strain R265)</name>
    <dbReference type="NCBI Taxonomy" id="294750"/>
    <lineage>
        <taxon>Eukaryota</taxon>
        <taxon>Fungi</taxon>
        <taxon>Dikarya</taxon>
        <taxon>Basidiomycota</taxon>
        <taxon>Agaricomycotina</taxon>
        <taxon>Tremellomycetes</taxon>
        <taxon>Tremellales</taxon>
        <taxon>Cryptococcaceae</taxon>
        <taxon>Cryptococcus</taxon>
        <taxon>Cryptococcus gattii species complex</taxon>
    </lineage>
</organism>
<dbReference type="GO" id="GO:0070180">
    <property type="term" value="F:large ribosomal subunit rRNA binding"/>
    <property type="evidence" value="ECO:0007669"/>
    <property type="project" value="TreeGrafter"/>
</dbReference>
<dbReference type="GO" id="GO:0005762">
    <property type="term" value="C:mitochondrial large ribosomal subunit"/>
    <property type="evidence" value="ECO:0007669"/>
    <property type="project" value="TreeGrafter"/>
</dbReference>
<dbReference type="SUPFAM" id="SSF54747">
    <property type="entry name" value="Ribosomal L11/L12e N-terminal domain"/>
    <property type="match status" value="1"/>
</dbReference>
<dbReference type="NCBIfam" id="TIGR01632">
    <property type="entry name" value="L11_bact"/>
    <property type="match status" value="1"/>
</dbReference>
<feature type="domain" description="Large ribosomal subunit protein uL11 C-terminal" evidence="6">
    <location>
        <begin position="73"/>
        <end position="143"/>
    </location>
</feature>
<sequence>MSKAVAAQIVKIIVPAGKAAPTPPVGPALGARGVKAMDFCKEFNAKTAHYQTSLPIPTMITINPDRTFSFVTRTPPVSYLLKKTTGIDKGSGQGMKVKTGQVSLKHVYEIAKIKCMDEDLKAVGLERVARGIVGTARSLGLEVVP</sequence>
<dbReference type="STRING" id="294750.A0A095C0P6"/>
<dbReference type="HOGENOM" id="CLU_074237_1_0_1"/>
<dbReference type="EMBL" id="CP025762">
    <property type="protein sequence ID" value="KGB74257.1"/>
    <property type="molecule type" value="Genomic_DNA"/>
</dbReference>
<dbReference type="GO" id="GO:0003735">
    <property type="term" value="F:structural constituent of ribosome"/>
    <property type="evidence" value="ECO:0007669"/>
    <property type="project" value="InterPro"/>
</dbReference>
<dbReference type="InterPro" id="IPR036796">
    <property type="entry name" value="Ribosomal_uL11_N_sf"/>
</dbReference>
<dbReference type="CDD" id="cd00349">
    <property type="entry name" value="Ribosomal_L11"/>
    <property type="match status" value="1"/>
</dbReference>
<evidence type="ECO:0000259" key="7">
    <source>
        <dbReference type="Pfam" id="PF03946"/>
    </source>
</evidence>
<feature type="domain" description="Large ribosomal subunit protein uL11 N-terminal" evidence="7">
    <location>
        <begin position="10"/>
        <end position="68"/>
    </location>
</feature>
<dbReference type="InterPro" id="IPR036769">
    <property type="entry name" value="Ribosomal_uL11_C_sf"/>
</dbReference>
<dbReference type="OMA" id="CKQFNAK"/>
<evidence type="ECO:0000313" key="8">
    <source>
        <dbReference type="EMBL" id="KGB74257.1"/>
    </source>
</evidence>
<keyword evidence="3 5" id="KW-0687">Ribonucleoprotein</keyword>
<dbReference type="Gene3D" id="3.30.1550.10">
    <property type="entry name" value="Ribosomal protein L11/L12, N-terminal domain"/>
    <property type="match status" value="1"/>
</dbReference>
<name>A0A095C0P6_CRYD2</name>
<protein>
    <recommendedName>
        <fullName evidence="4">Large ribosomal subunit protein uL11m</fullName>
    </recommendedName>
</protein>
<dbReference type="InterPro" id="IPR020783">
    <property type="entry name" value="Ribosomal_uL11_C"/>
</dbReference>
<dbReference type="Gene3D" id="1.10.10.250">
    <property type="entry name" value="Ribosomal protein L11, C-terminal domain"/>
    <property type="match status" value="1"/>
</dbReference>
<dbReference type="Pfam" id="PF03946">
    <property type="entry name" value="Ribosomal_L11_N"/>
    <property type="match status" value="1"/>
</dbReference>
<dbReference type="InterPro" id="IPR020784">
    <property type="entry name" value="Ribosomal_uL11_N"/>
</dbReference>
<dbReference type="GeneID" id="88176347"/>
<dbReference type="VEuPathDB" id="FungiDB:CNBG_0095"/>
<keyword evidence="2 5" id="KW-0689">Ribosomal protein</keyword>
<dbReference type="Proteomes" id="UP000029445">
    <property type="component" value="Chromosome 4"/>
</dbReference>
<evidence type="ECO:0000259" key="6">
    <source>
        <dbReference type="Pfam" id="PF00298"/>
    </source>
</evidence>